<evidence type="ECO:0000313" key="2">
    <source>
        <dbReference type="Proteomes" id="UP000499080"/>
    </source>
</evidence>
<dbReference type="EMBL" id="BGPR01000445">
    <property type="protein sequence ID" value="GBM20647.1"/>
    <property type="molecule type" value="Genomic_DNA"/>
</dbReference>
<comment type="caution">
    <text evidence="1">The sequence shown here is derived from an EMBL/GenBank/DDBJ whole genome shotgun (WGS) entry which is preliminary data.</text>
</comment>
<dbReference type="Proteomes" id="UP000499080">
    <property type="component" value="Unassembled WGS sequence"/>
</dbReference>
<reference evidence="1 2" key="1">
    <citation type="journal article" date="2019" name="Sci. Rep.">
        <title>Orb-weaving spider Araneus ventricosus genome elucidates the spidroin gene catalogue.</title>
        <authorList>
            <person name="Kono N."/>
            <person name="Nakamura H."/>
            <person name="Ohtoshi R."/>
            <person name="Moran D.A.P."/>
            <person name="Shinohara A."/>
            <person name="Yoshida Y."/>
            <person name="Fujiwara M."/>
            <person name="Mori M."/>
            <person name="Tomita M."/>
            <person name="Arakawa K."/>
        </authorList>
    </citation>
    <scope>NUCLEOTIDE SEQUENCE [LARGE SCALE GENOMIC DNA]</scope>
</reference>
<dbReference type="AlphaFoldDB" id="A0A4Y2DWC4"/>
<evidence type="ECO:0000313" key="1">
    <source>
        <dbReference type="EMBL" id="GBM20647.1"/>
    </source>
</evidence>
<proteinExistence type="predicted"/>
<protein>
    <submittedName>
        <fullName evidence="1">Uncharacterized protein</fullName>
    </submittedName>
</protein>
<organism evidence="1 2">
    <name type="scientific">Araneus ventricosus</name>
    <name type="common">Orbweaver spider</name>
    <name type="synonym">Epeira ventricosa</name>
    <dbReference type="NCBI Taxonomy" id="182803"/>
    <lineage>
        <taxon>Eukaryota</taxon>
        <taxon>Metazoa</taxon>
        <taxon>Ecdysozoa</taxon>
        <taxon>Arthropoda</taxon>
        <taxon>Chelicerata</taxon>
        <taxon>Arachnida</taxon>
        <taxon>Araneae</taxon>
        <taxon>Araneomorphae</taxon>
        <taxon>Entelegynae</taxon>
        <taxon>Araneoidea</taxon>
        <taxon>Araneidae</taxon>
        <taxon>Araneus</taxon>
    </lineage>
</organism>
<accession>A0A4Y2DWC4</accession>
<name>A0A4Y2DWC4_ARAVE</name>
<gene>
    <name evidence="1" type="ORF">AVEN_230235_1</name>
</gene>
<sequence>MWNGSCTNFRLKTGSPTKSNMAAGTVEKRMVFEGIRRVCAWMAITGLGPKIRAYKHSWTLAVLRKTGFREFAWRKKKEHAERTTMLLIHSTFLLSLLCSNTRIDTVDPFGVSSVSLSQGNQCIDELLSFGRMGSEVRRSVKKEKKGCR</sequence>
<keyword evidence="2" id="KW-1185">Reference proteome</keyword>